<protein>
    <submittedName>
        <fullName evidence="1">Uncharacterized protein</fullName>
    </submittedName>
</protein>
<dbReference type="Proteomes" id="UP000749311">
    <property type="component" value="Unassembled WGS sequence"/>
</dbReference>
<comment type="caution">
    <text evidence="1">The sequence shown here is derived from an EMBL/GenBank/DDBJ whole genome shotgun (WGS) entry which is preliminary data.</text>
</comment>
<evidence type="ECO:0000313" key="2">
    <source>
        <dbReference type="Proteomes" id="UP000749311"/>
    </source>
</evidence>
<sequence>MAGRSTQQWSARSVPALRRELVQAYQDRADRIRHLIPRGGAVAPHLVPGGWDAVERDEQSVFELRGIDLFWVTGDMGRLALDASLDVPEFDPAEIPVQAGLIVFQDPMPALQTQPLAVWEGKQVVDWQGDARVWALSWHPRAGGLAVTAYTRLHELPGPLLPGTDLQPVLFLVATRRAVFSDYSELRTDQGTPVDTRALGVFALLASATVMMMTPTLAERRTLDARSGRAPHPERTRPSDLVSTIDLRPLRHVHTPDDQAGAGREYTHRWIVRGHWTHQPYGPGNSLRKLLYREPYIKGPEDGPLILSEKVMVWRR</sequence>
<dbReference type="EMBL" id="JAAMOZ010000003">
    <property type="protein sequence ID" value="NIH58450.1"/>
    <property type="molecule type" value="Genomic_DNA"/>
</dbReference>
<dbReference type="RefSeq" id="WP_167170878.1">
    <property type="nucleotide sequence ID" value="NZ_BAAAOO010000004.1"/>
</dbReference>
<reference evidence="1 2" key="1">
    <citation type="submission" date="2020-02" db="EMBL/GenBank/DDBJ databases">
        <title>Sequencing the genomes of 1000 actinobacteria strains.</title>
        <authorList>
            <person name="Klenk H.-P."/>
        </authorList>
    </citation>
    <scope>NUCLEOTIDE SEQUENCE [LARGE SCALE GENOMIC DNA]</scope>
    <source>
        <strain evidence="1 2">DSM 19609</strain>
    </source>
</reference>
<keyword evidence="2" id="KW-1185">Reference proteome</keyword>
<evidence type="ECO:0000313" key="1">
    <source>
        <dbReference type="EMBL" id="NIH58450.1"/>
    </source>
</evidence>
<gene>
    <name evidence="1" type="ORF">FB473_003145</name>
</gene>
<proteinExistence type="predicted"/>
<organism evidence="1 2">
    <name type="scientific">Brooklawnia cerclae</name>
    <dbReference type="NCBI Taxonomy" id="349934"/>
    <lineage>
        <taxon>Bacteria</taxon>
        <taxon>Bacillati</taxon>
        <taxon>Actinomycetota</taxon>
        <taxon>Actinomycetes</taxon>
        <taxon>Propionibacteriales</taxon>
        <taxon>Propionibacteriaceae</taxon>
        <taxon>Brooklawnia</taxon>
    </lineage>
</organism>
<accession>A0ABX0SKE3</accession>
<name>A0ABX0SKE3_9ACTN</name>